<dbReference type="GO" id="GO:0008865">
    <property type="term" value="F:fructokinase activity"/>
    <property type="evidence" value="ECO:0007669"/>
    <property type="project" value="UniProtKB-EC"/>
</dbReference>
<keyword evidence="6" id="KW-0418">Kinase</keyword>
<dbReference type="GO" id="GO:0005509">
    <property type="term" value="F:calcium ion binding"/>
    <property type="evidence" value="ECO:0007669"/>
    <property type="project" value="InterPro"/>
</dbReference>
<keyword evidence="3" id="KW-0808">Transferase</keyword>
<comment type="similarity">
    <text evidence="2">Belongs to the carbohydrate kinase PfkB family.</text>
</comment>
<dbReference type="PROSITE" id="PS50222">
    <property type="entry name" value="EF_HAND_2"/>
    <property type="match status" value="2"/>
</dbReference>
<dbReference type="Pfam" id="PF13499">
    <property type="entry name" value="EF-hand_7"/>
    <property type="match status" value="1"/>
</dbReference>
<evidence type="ECO:0000256" key="4">
    <source>
        <dbReference type="ARBA" id="ARBA00022737"/>
    </source>
</evidence>
<protein>
    <recommendedName>
        <fullName evidence="11">fructokinase</fullName>
        <ecNumber evidence="11">2.7.1.4</ecNumber>
    </recommendedName>
</protein>
<name>A0AAP0M1Q2_9ROSI</name>
<dbReference type="PANTHER" id="PTHR43085">
    <property type="entry name" value="HEXOKINASE FAMILY MEMBER"/>
    <property type="match status" value="1"/>
</dbReference>
<dbReference type="GO" id="GO:0006000">
    <property type="term" value="P:fructose metabolic process"/>
    <property type="evidence" value="ECO:0007669"/>
    <property type="project" value="TreeGrafter"/>
</dbReference>
<gene>
    <name evidence="14" type="ORF">WN944_005147</name>
</gene>
<keyword evidence="4" id="KW-0677">Repeat</keyword>
<evidence type="ECO:0000313" key="15">
    <source>
        <dbReference type="Proteomes" id="UP001428341"/>
    </source>
</evidence>
<evidence type="ECO:0000256" key="7">
    <source>
        <dbReference type="ARBA" id="ARBA00022837"/>
    </source>
</evidence>
<keyword evidence="7" id="KW-0106">Calcium</keyword>
<dbReference type="EC" id="2.7.1.4" evidence="11"/>
<dbReference type="InterPro" id="IPR023314">
    <property type="entry name" value="Myo_inos_IolC-like_sf"/>
</dbReference>
<evidence type="ECO:0000256" key="3">
    <source>
        <dbReference type="ARBA" id="ARBA00022679"/>
    </source>
</evidence>
<organism evidence="14 15">
    <name type="scientific">Citrus x changshan-huyou</name>
    <dbReference type="NCBI Taxonomy" id="2935761"/>
    <lineage>
        <taxon>Eukaryota</taxon>
        <taxon>Viridiplantae</taxon>
        <taxon>Streptophyta</taxon>
        <taxon>Embryophyta</taxon>
        <taxon>Tracheophyta</taxon>
        <taxon>Spermatophyta</taxon>
        <taxon>Magnoliopsida</taxon>
        <taxon>eudicotyledons</taxon>
        <taxon>Gunneridae</taxon>
        <taxon>Pentapetalae</taxon>
        <taxon>rosids</taxon>
        <taxon>malvids</taxon>
        <taxon>Sapindales</taxon>
        <taxon>Rutaceae</taxon>
        <taxon>Aurantioideae</taxon>
        <taxon>Citrus</taxon>
    </lineage>
</organism>
<keyword evidence="8" id="KW-0067">ATP-binding</keyword>
<dbReference type="InterPro" id="IPR011992">
    <property type="entry name" value="EF-hand-dom_pair"/>
</dbReference>
<dbReference type="CDD" id="cd01167">
    <property type="entry name" value="bac_FRK"/>
    <property type="match status" value="1"/>
</dbReference>
<sequence length="469" mass="50790">MALHSTAFCFTGAVSSYSHSSVKLGTHPTIKASSPLPRLNVRVKALPGDGLPETKETRESPLVVCFGEMLIDFVPTVSGLSLAESPAFKKAPGGAPANVAVGIARLGGSSAFIGKTTLLCFYEHVKVFILPCPKVGADEFGYMLADILKENNVNGAGMRFDPGARTALAFVTLRSDGEREFMFYRNPSADMLLQEAELDLSLITKAKIFHYGSISLITEPCKSAHIAAAKAAKDAGVVLSYDPNLRLPLWPSADKAREGILSIWETADIIKISEEEISFLTQGEDPYDDAVVYKLFHANLKLLLVTEGPDGCRYYTKDFSGRVQGLKVEAVDATGAGDAFVAGILSQLSTDFSLLQKEDQLRDALRFANACGALTVMEREETETTMADEEQDKADRERVFKRFDLNGDGKISASELADCLNALSSVSDEEVKKMMAEIDTDGDGVISYDEFTAFAEANRGLIKNVAKIF</sequence>
<dbReference type="InterPro" id="IPR050306">
    <property type="entry name" value="PfkB_Carbo_kinase"/>
</dbReference>
<evidence type="ECO:0000259" key="13">
    <source>
        <dbReference type="PROSITE" id="PS50222"/>
    </source>
</evidence>
<comment type="catalytic activity">
    <reaction evidence="12">
        <text>D-fructose + ATP = D-fructose 6-phosphate + ADP + H(+)</text>
        <dbReference type="Rhea" id="RHEA:16125"/>
        <dbReference type="ChEBI" id="CHEBI:15378"/>
        <dbReference type="ChEBI" id="CHEBI:30616"/>
        <dbReference type="ChEBI" id="CHEBI:37721"/>
        <dbReference type="ChEBI" id="CHEBI:61527"/>
        <dbReference type="ChEBI" id="CHEBI:456216"/>
        <dbReference type="EC" id="2.7.1.4"/>
    </reaction>
</comment>
<dbReference type="GO" id="GO:0005829">
    <property type="term" value="C:cytosol"/>
    <property type="evidence" value="ECO:0007669"/>
    <property type="project" value="TreeGrafter"/>
</dbReference>
<feature type="domain" description="EF-hand" evidence="13">
    <location>
        <begin position="391"/>
        <end position="425"/>
    </location>
</feature>
<accession>A0AAP0M1Q2</accession>
<evidence type="ECO:0000256" key="2">
    <source>
        <dbReference type="ARBA" id="ARBA00010688"/>
    </source>
</evidence>
<proteinExistence type="inferred from homology"/>
<dbReference type="Gene3D" id="3.40.1190.20">
    <property type="match status" value="2"/>
</dbReference>
<dbReference type="Pfam" id="PF00294">
    <property type="entry name" value="PfkB"/>
    <property type="match status" value="2"/>
</dbReference>
<evidence type="ECO:0000256" key="9">
    <source>
        <dbReference type="ARBA" id="ARBA00023277"/>
    </source>
</evidence>
<dbReference type="InterPro" id="IPR018247">
    <property type="entry name" value="EF_Hand_1_Ca_BS"/>
</dbReference>
<dbReference type="GO" id="GO:0009570">
    <property type="term" value="C:chloroplast stroma"/>
    <property type="evidence" value="ECO:0007669"/>
    <property type="project" value="TreeGrafter"/>
</dbReference>
<evidence type="ECO:0000256" key="1">
    <source>
        <dbReference type="ARBA" id="ARBA00004727"/>
    </source>
</evidence>
<reference evidence="14 15" key="1">
    <citation type="submission" date="2024-05" db="EMBL/GenBank/DDBJ databases">
        <title>Haplotype-resolved chromosome-level genome assembly of Huyou (Citrus changshanensis).</title>
        <authorList>
            <person name="Miao C."/>
            <person name="Chen W."/>
            <person name="Wu Y."/>
            <person name="Wang L."/>
            <person name="Zhao S."/>
            <person name="Grierson D."/>
            <person name="Xu C."/>
            <person name="Chen K."/>
        </authorList>
    </citation>
    <scope>NUCLEOTIDE SEQUENCE [LARGE SCALE GENOMIC DNA]</scope>
    <source>
        <strain evidence="14">01-14</strain>
        <tissue evidence="14">Leaf</tissue>
    </source>
</reference>
<dbReference type="GO" id="GO:0005524">
    <property type="term" value="F:ATP binding"/>
    <property type="evidence" value="ECO:0007669"/>
    <property type="project" value="UniProtKB-KW"/>
</dbReference>
<keyword evidence="5" id="KW-0547">Nucleotide-binding</keyword>
<evidence type="ECO:0000313" key="14">
    <source>
        <dbReference type="EMBL" id="KAK9194440.1"/>
    </source>
</evidence>
<evidence type="ECO:0000256" key="10">
    <source>
        <dbReference type="ARBA" id="ARBA00037195"/>
    </source>
</evidence>
<dbReference type="Gene3D" id="2.20.150.10">
    <property type="entry name" value="putative 5-dehydro-2- deoxygluconokinase"/>
    <property type="match status" value="1"/>
</dbReference>
<evidence type="ECO:0000256" key="5">
    <source>
        <dbReference type="ARBA" id="ARBA00022741"/>
    </source>
</evidence>
<dbReference type="AlphaFoldDB" id="A0AAP0M1Q2"/>
<dbReference type="CDD" id="cd00051">
    <property type="entry name" value="EFh"/>
    <property type="match status" value="1"/>
</dbReference>
<evidence type="ECO:0000256" key="11">
    <source>
        <dbReference type="ARBA" id="ARBA00038887"/>
    </source>
</evidence>
<dbReference type="SUPFAM" id="SSF47473">
    <property type="entry name" value="EF-hand"/>
    <property type="match status" value="1"/>
</dbReference>
<dbReference type="PROSITE" id="PS00018">
    <property type="entry name" value="EF_HAND_1"/>
    <property type="match status" value="1"/>
</dbReference>
<dbReference type="InterPro" id="IPR029056">
    <property type="entry name" value="Ribokinase-like"/>
</dbReference>
<dbReference type="SUPFAM" id="SSF53613">
    <property type="entry name" value="Ribokinase-like"/>
    <property type="match status" value="1"/>
</dbReference>
<keyword evidence="9" id="KW-0119">Carbohydrate metabolism</keyword>
<feature type="domain" description="EF-hand" evidence="13">
    <location>
        <begin position="426"/>
        <end position="461"/>
    </location>
</feature>
<evidence type="ECO:0000256" key="8">
    <source>
        <dbReference type="ARBA" id="ARBA00022840"/>
    </source>
</evidence>
<dbReference type="PANTHER" id="PTHR43085:SF1">
    <property type="entry name" value="PSEUDOURIDINE KINASE-RELATED"/>
    <property type="match status" value="1"/>
</dbReference>
<dbReference type="Proteomes" id="UP001428341">
    <property type="component" value="Unassembled WGS sequence"/>
</dbReference>
<evidence type="ECO:0000256" key="6">
    <source>
        <dbReference type="ARBA" id="ARBA00022777"/>
    </source>
</evidence>
<comment type="pathway">
    <text evidence="1">Glycan biosynthesis; starch biosynthesis.</text>
</comment>
<dbReference type="InterPro" id="IPR011611">
    <property type="entry name" value="PfkB_dom"/>
</dbReference>
<keyword evidence="15" id="KW-1185">Reference proteome</keyword>
<dbReference type="Gene3D" id="1.10.238.10">
    <property type="entry name" value="EF-hand"/>
    <property type="match status" value="1"/>
</dbReference>
<comment type="caution">
    <text evidence="14">The sequence shown here is derived from an EMBL/GenBank/DDBJ whole genome shotgun (WGS) entry which is preliminary data.</text>
</comment>
<dbReference type="EMBL" id="JBCGBO010000006">
    <property type="protein sequence ID" value="KAK9194440.1"/>
    <property type="molecule type" value="Genomic_DNA"/>
</dbReference>
<dbReference type="FunFam" id="1.10.238.10:FF:000003">
    <property type="entry name" value="Calmodulin A"/>
    <property type="match status" value="1"/>
</dbReference>
<evidence type="ECO:0000256" key="12">
    <source>
        <dbReference type="ARBA" id="ARBA00048451"/>
    </source>
</evidence>
<dbReference type="SMART" id="SM00054">
    <property type="entry name" value="EFh"/>
    <property type="match status" value="2"/>
</dbReference>
<dbReference type="FunFam" id="3.40.1190.20:FF:000005">
    <property type="entry name" value="Probable fructokinase-2"/>
    <property type="match status" value="1"/>
</dbReference>
<dbReference type="InterPro" id="IPR002048">
    <property type="entry name" value="EF_hand_dom"/>
</dbReference>
<comment type="function">
    <text evidence="10">May play an important role in maintaining the flux of carbon towards starch formation.</text>
</comment>